<accession>A0A2D4F776</accession>
<sequence>MQPYPRPTIEVFLSKEGGGTTVTSGLSQSVSPHLDISTFTASFVQPRVRLGIISILILIPKPNDDFIQRFHIKQEKQKYQTLRHPRSKGSWAPEVVFSRFAPVLATQ</sequence>
<dbReference type="AlphaFoldDB" id="A0A2D4F776"/>
<name>A0A2D4F776_MICCO</name>
<reference evidence="1" key="2">
    <citation type="submission" date="2017-11" db="EMBL/GenBank/DDBJ databases">
        <title>Coralsnake Venomics: Analyses of Venom Gland Transcriptomes and Proteomes of Six Brazilian Taxa.</title>
        <authorList>
            <person name="Aird S.D."/>
            <person name="Jorge da Silva N."/>
            <person name="Qiu L."/>
            <person name="Villar-Briones A."/>
            <person name="Aparecida-Saddi V."/>
            <person name="Campos-Telles M.P."/>
            <person name="Grau M."/>
            <person name="Mikheyev A.S."/>
        </authorList>
    </citation>
    <scope>NUCLEOTIDE SEQUENCE</scope>
    <source>
        <tissue evidence="1">Venom_gland</tissue>
    </source>
</reference>
<reference evidence="1" key="1">
    <citation type="submission" date="2017-07" db="EMBL/GenBank/DDBJ databases">
        <authorList>
            <person name="Mikheyev A."/>
            <person name="Grau M."/>
        </authorList>
    </citation>
    <scope>NUCLEOTIDE SEQUENCE</scope>
    <source>
        <tissue evidence="1">Venom_gland</tissue>
    </source>
</reference>
<organism evidence="1">
    <name type="scientific">Micrurus corallinus</name>
    <name type="common">Brazilian coral snake</name>
    <dbReference type="NCBI Taxonomy" id="54390"/>
    <lineage>
        <taxon>Eukaryota</taxon>
        <taxon>Metazoa</taxon>
        <taxon>Chordata</taxon>
        <taxon>Craniata</taxon>
        <taxon>Vertebrata</taxon>
        <taxon>Euteleostomi</taxon>
        <taxon>Lepidosauria</taxon>
        <taxon>Squamata</taxon>
        <taxon>Bifurcata</taxon>
        <taxon>Unidentata</taxon>
        <taxon>Episquamata</taxon>
        <taxon>Toxicofera</taxon>
        <taxon>Serpentes</taxon>
        <taxon>Colubroidea</taxon>
        <taxon>Elapidae</taxon>
        <taxon>Elapinae</taxon>
        <taxon>Micrurus</taxon>
    </lineage>
</organism>
<proteinExistence type="predicted"/>
<protein>
    <submittedName>
        <fullName evidence="1">Uncharacterized protein</fullName>
    </submittedName>
</protein>
<dbReference type="EMBL" id="IACJ01058884">
    <property type="protein sequence ID" value="LAA43339.1"/>
    <property type="molecule type" value="Transcribed_RNA"/>
</dbReference>
<evidence type="ECO:0000313" key="1">
    <source>
        <dbReference type="EMBL" id="LAA43339.1"/>
    </source>
</evidence>